<dbReference type="GO" id="GO:0006412">
    <property type="term" value="P:translation"/>
    <property type="evidence" value="ECO:0007669"/>
    <property type="project" value="UniProtKB-UniRule"/>
</dbReference>
<keyword evidence="7" id="KW-1185">Reference proteome</keyword>
<organism evidence="6 7">
    <name type="scientific">Corynebacterium epidermidicanis</name>
    <dbReference type="NCBI Taxonomy" id="1050174"/>
    <lineage>
        <taxon>Bacteria</taxon>
        <taxon>Bacillati</taxon>
        <taxon>Actinomycetota</taxon>
        <taxon>Actinomycetes</taxon>
        <taxon>Mycobacteriales</taxon>
        <taxon>Corynebacteriaceae</taxon>
        <taxon>Corynebacterium</taxon>
    </lineage>
</organism>
<accession>A0A0G3GNG8</accession>
<dbReference type="RefSeq" id="WP_047239836.1">
    <property type="nucleotide sequence ID" value="NZ_CP011541.1"/>
</dbReference>
<evidence type="ECO:0000256" key="3">
    <source>
        <dbReference type="ARBA" id="ARBA00023274"/>
    </source>
</evidence>
<evidence type="ECO:0000313" key="6">
    <source>
        <dbReference type="EMBL" id="AKK02669.1"/>
    </source>
</evidence>
<dbReference type="InterPro" id="IPR026569">
    <property type="entry name" value="Ribosomal_bL28"/>
</dbReference>
<dbReference type="PATRIC" id="fig|1050174.4.peg.806"/>
<dbReference type="KEGG" id="cei:CEPID_03980"/>
<dbReference type="OrthoDB" id="9805609at2"/>
<sequence>MSAICQVTGRKPQFGKQVSHSHRRTSRRWNPNVQRRKFYVPSLGRTITLTVSTKGLKVIDRDGIESVVAQIRARGEKI</sequence>
<dbReference type="PANTHER" id="PTHR13528:SF2">
    <property type="entry name" value="LARGE RIBOSOMAL SUBUNIT PROTEIN BL28M"/>
    <property type="match status" value="1"/>
</dbReference>
<keyword evidence="3 5" id="KW-0687">Ribonucleoprotein</keyword>
<evidence type="ECO:0000256" key="2">
    <source>
        <dbReference type="ARBA" id="ARBA00022980"/>
    </source>
</evidence>
<evidence type="ECO:0000256" key="5">
    <source>
        <dbReference type="HAMAP-Rule" id="MF_00373"/>
    </source>
</evidence>
<evidence type="ECO:0000256" key="4">
    <source>
        <dbReference type="ARBA" id="ARBA00035174"/>
    </source>
</evidence>
<dbReference type="Proteomes" id="UP000035368">
    <property type="component" value="Chromosome"/>
</dbReference>
<dbReference type="Pfam" id="PF00830">
    <property type="entry name" value="Ribosomal_L28"/>
    <property type="match status" value="1"/>
</dbReference>
<dbReference type="InterPro" id="IPR001383">
    <property type="entry name" value="Ribosomal_bL28_bact-type"/>
</dbReference>
<dbReference type="GO" id="GO:0003735">
    <property type="term" value="F:structural constituent of ribosome"/>
    <property type="evidence" value="ECO:0007669"/>
    <property type="project" value="InterPro"/>
</dbReference>
<comment type="similarity">
    <text evidence="1 5">Belongs to the bacterial ribosomal protein bL28 family.</text>
</comment>
<proteinExistence type="inferred from homology"/>
<dbReference type="Gene3D" id="2.30.170.40">
    <property type="entry name" value="Ribosomal protein L28/L24"/>
    <property type="match status" value="1"/>
</dbReference>
<reference evidence="6 7" key="1">
    <citation type="submission" date="2015-05" db="EMBL/GenBank/DDBJ databases">
        <title>Complete genome sequence of Corynebacterium epidermidicanis DSM 45586, isolated from the skin of a dog suffering from pruritus.</title>
        <authorList>
            <person name="Ruckert C."/>
            <person name="Albersmeier A."/>
            <person name="Winkler A."/>
            <person name="Tauch A."/>
        </authorList>
    </citation>
    <scope>NUCLEOTIDE SEQUENCE [LARGE SCALE GENOMIC DNA]</scope>
    <source>
        <strain evidence="6 7">DSM 45586</strain>
    </source>
</reference>
<gene>
    <name evidence="5" type="primary">rpmB</name>
    <name evidence="6" type="ORF">CEPID_03980</name>
</gene>
<dbReference type="NCBIfam" id="TIGR00009">
    <property type="entry name" value="L28"/>
    <property type="match status" value="1"/>
</dbReference>
<evidence type="ECO:0000256" key="1">
    <source>
        <dbReference type="ARBA" id="ARBA00008760"/>
    </source>
</evidence>
<dbReference type="HAMAP" id="MF_00373">
    <property type="entry name" value="Ribosomal_bL28"/>
    <property type="match status" value="1"/>
</dbReference>
<dbReference type="InterPro" id="IPR034704">
    <property type="entry name" value="Ribosomal_bL28/bL31-like_sf"/>
</dbReference>
<protein>
    <recommendedName>
        <fullName evidence="4 5">Large ribosomal subunit protein bL28</fullName>
    </recommendedName>
</protein>
<dbReference type="SUPFAM" id="SSF143800">
    <property type="entry name" value="L28p-like"/>
    <property type="match status" value="1"/>
</dbReference>
<keyword evidence="2 5" id="KW-0689">Ribosomal protein</keyword>
<dbReference type="AlphaFoldDB" id="A0A0G3GNG8"/>
<dbReference type="STRING" id="1050174.CEPID_03980"/>
<evidence type="ECO:0000313" key="7">
    <source>
        <dbReference type="Proteomes" id="UP000035368"/>
    </source>
</evidence>
<dbReference type="GO" id="GO:1990904">
    <property type="term" value="C:ribonucleoprotein complex"/>
    <property type="evidence" value="ECO:0007669"/>
    <property type="project" value="UniProtKB-KW"/>
</dbReference>
<dbReference type="PANTHER" id="PTHR13528">
    <property type="entry name" value="39S RIBOSOMAL PROTEIN L28, MITOCHONDRIAL"/>
    <property type="match status" value="1"/>
</dbReference>
<name>A0A0G3GNG8_9CORY</name>
<dbReference type="EMBL" id="CP011541">
    <property type="protein sequence ID" value="AKK02669.1"/>
    <property type="molecule type" value="Genomic_DNA"/>
</dbReference>
<dbReference type="FunFam" id="2.30.170.40:FF:000001">
    <property type="entry name" value="50S ribosomal protein L28"/>
    <property type="match status" value="1"/>
</dbReference>
<dbReference type="InterPro" id="IPR037147">
    <property type="entry name" value="Ribosomal_bL28_sf"/>
</dbReference>
<dbReference type="GO" id="GO:0005840">
    <property type="term" value="C:ribosome"/>
    <property type="evidence" value="ECO:0007669"/>
    <property type="project" value="UniProtKB-KW"/>
</dbReference>